<feature type="domain" description="Peptidase S8/S53" evidence="6">
    <location>
        <begin position="295"/>
        <end position="649"/>
    </location>
</feature>
<dbReference type="GO" id="GO:0004252">
    <property type="term" value="F:serine-type endopeptidase activity"/>
    <property type="evidence" value="ECO:0007669"/>
    <property type="project" value="InterPro"/>
</dbReference>
<dbReference type="STRING" id="768671.ThimaDRAFT_0491"/>
<name>F9U6E0_9GAMM</name>
<protein>
    <recommendedName>
        <fullName evidence="6">Peptidase S8/S53 domain-containing protein</fullName>
    </recommendedName>
</protein>
<reference evidence="7 8" key="1">
    <citation type="submission" date="2011-06" db="EMBL/GenBank/DDBJ databases">
        <title>The draft genome of Thiocapsa marina 5811.</title>
        <authorList>
            <consortium name="US DOE Joint Genome Institute (JGI-PGF)"/>
            <person name="Lucas S."/>
            <person name="Han J."/>
            <person name="Cheng J.-F."/>
            <person name="Goodwin L."/>
            <person name="Pitluck S."/>
            <person name="Peters L."/>
            <person name="Land M.L."/>
            <person name="Hauser L."/>
            <person name="Vogl K."/>
            <person name="Liu Z."/>
            <person name="Imhoff J."/>
            <person name="Thiel V."/>
            <person name="Frigaard N.-U."/>
            <person name="Bryant D."/>
            <person name="Woyke T.J."/>
        </authorList>
    </citation>
    <scope>NUCLEOTIDE SEQUENCE [LARGE SCALE GENOMIC DNA]</scope>
    <source>
        <strain evidence="7 8">5811</strain>
    </source>
</reference>
<feature type="compositionally biased region" description="Basic and acidic residues" evidence="5">
    <location>
        <begin position="1"/>
        <end position="23"/>
    </location>
</feature>
<dbReference type="RefSeq" id="WP_007191369.1">
    <property type="nucleotide sequence ID" value="NZ_AFWV01000001.1"/>
</dbReference>
<dbReference type="OrthoDB" id="9768989at2"/>
<dbReference type="Proteomes" id="UP000005459">
    <property type="component" value="Unassembled WGS sequence"/>
</dbReference>
<dbReference type="GO" id="GO:0006508">
    <property type="term" value="P:proteolysis"/>
    <property type="evidence" value="ECO:0007669"/>
    <property type="project" value="UniProtKB-KW"/>
</dbReference>
<dbReference type="eggNOG" id="COG1404">
    <property type="taxonomic scope" value="Bacteria"/>
</dbReference>
<sequence>MSSERDRPHIHVPDEPWRAREAYTPHGRGGPPKEPGAPATGRPAHGKSLEDAINAAHAKAKQRREAASIGIADATPGMYLEFESFPGWDLALESMEKRRANDARRHIELVAVTAHVEGEGDAAIRTQRAAVFVPDGEVGHFLKQLEKYADTRPKKPRERRHENVYDRVASVRLAALRALWTDVVDAYPGNDDETIWWEVWLRWTDGQEFERLNEYCARVEAKISPRRIEFDDRIVTLIYASAKTLSASLDVMGDIAELQRAKETATFFVEEGPADQAAWTLALAQRTSPAGADSPFVCLLDTGVNAGHPLLESSLDPEDCHACDPSWGVNDDGGGPGMEGHGTEMAGLALYGDLVEHLAGNAGVNLRHRLESVKILPPAGQNDPDLYGAVTAEATNRPEIQDPIRRRVFSMAITTKDGRDRGQPTSWSAAMDALAAGRSLDPSGRGLKYLDEDEDAHRRLFVVSAGNIEGPALVRDHISRSDVEPVHDPAQAWNVLTVGAFTEKVVVSDPDWNGWSPVAQRGDLSPWSTTSVVFQPPWPIKPEVVFEGGNVVRDDADNIDFPCDDLSLLTTHYKPADKTLVSTWATSPATAQAARFCAMVSAEYPEFWPETIRALVVHSAEWTDAMRGHLAQAGGKTARAQLVRRYGFGVPNLERALRSASSAVTLVAQDVIRPFDDGKMREIHFHDFPWPREALAALADAAIRVRVTLSYFIEPNPGRRGWQTKHRYQSHGLCFEVKGPTESLDEFRKRLNQRALDEEENRPLSGTDNDGWYLGPRARNRGSVHSDILAGFAADIAERGTIAVYPVTGWWKELKKRDRSKHGARYALVVSIETDEVDADIWTPIANQLGVPVAVEI</sequence>
<evidence type="ECO:0000313" key="8">
    <source>
        <dbReference type="Proteomes" id="UP000005459"/>
    </source>
</evidence>
<dbReference type="Gene3D" id="3.40.50.200">
    <property type="entry name" value="Peptidase S8/S53 domain"/>
    <property type="match status" value="1"/>
</dbReference>
<evidence type="ECO:0000256" key="5">
    <source>
        <dbReference type="SAM" id="MobiDB-lite"/>
    </source>
</evidence>
<dbReference type="SUPFAM" id="SSF52743">
    <property type="entry name" value="Subtilisin-like"/>
    <property type="match status" value="1"/>
</dbReference>
<organism evidence="7 8">
    <name type="scientific">Thiocapsa marina 5811</name>
    <dbReference type="NCBI Taxonomy" id="768671"/>
    <lineage>
        <taxon>Bacteria</taxon>
        <taxon>Pseudomonadati</taxon>
        <taxon>Pseudomonadota</taxon>
        <taxon>Gammaproteobacteria</taxon>
        <taxon>Chromatiales</taxon>
        <taxon>Chromatiaceae</taxon>
        <taxon>Thiocapsa</taxon>
    </lineage>
</organism>
<keyword evidence="3" id="KW-0378">Hydrolase</keyword>
<dbReference type="EMBL" id="AFWV01000001">
    <property type="protein sequence ID" value="EGV20713.1"/>
    <property type="molecule type" value="Genomic_DNA"/>
</dbReference>
<evidence type="ECO:0000259" key="6">
    <source>
        <dbReference type="Pfam" id="PF00082"/>
    </source>
</evidence>
<dbReference type="Pfam" id="PF00082">
    <property type="entry name" value="Peptidase_S8"/>
    <property type="match status" value="1"/>
</dbReference>
<dbReference type="PANTHER" id="PTHR43806:SF11">
    <property type="entry name" value="CEREVISIN-RELATED"/>
    <property type="match status" value="1"/>
</dbReference>
<evidence type="ECO:0000256" key="1">
    <source>
        <dbReference type="ARBA" id="ARBA00011073"/>
    </source>
</evidence>
<dbReference type="InterPro" id="IPR000209">
    <property type="entry name" value="Peptidase_S8/S53_dom"/>
</dbReference>
<evidence type="ECO:0000256" key="4">
    <source>
        <dbReference type="ARBA" id="ARBA00022825"/>
    </source>
</evidence>
<evidence type="ECO:0000256" key="2">
    <source>
        <dbReference type="ARBA" id="ARBA00022670"/>
    </source>
</evidence>
<feature type="region of interest" description="Disordered" evidence="5">
    <location>
        <begin position="1"/>
        <end position="48"/>
    </location>
</feature>
<dbReference type="InterPro" id="IPR050131">
    <property type="entry name" value="Peptidase_S8_subtilisin-like"/>
</dbReference>
<evidence type="ECO:0000256" key="3">
    <source>
        <dbReference type="ARBA" id="ARBA00022801"/>
    </source>
</evidence>
<dbReference type="InterPro" id="IPR036852">
    <property type="entry name" value="Peptidase_S8/S53_dom_sf"/>
</dbReference>
<keyword evidence="2" id="KW-0645">Protease</keyword>
<dbReference type="PATRIC" id="fig|768671.3.peg.539"/>
<proteinExistence type="inferred from homology"/>
<gene>
    <name evidence="7" type="ORF">ThimaDRAFT_0491</name>
</gene>
<accession>F9U6E0</accession>
<dbReference type="AlphaFoldDB" id="F9U6E0"/>
<evidence type="ECO:0000313" key="7">
    <source>
        <dbReference type="EMBL" id="EGV20713.1"/>
    </source>
</evidence>
<comment type="similarity">
    <text evidence="1">Belongs to the peptidase S8 family.</text>
</comment>
<dbReference type="PANTHER" id="PTHR43806">
    <property type="entry name" value="PEPTIDASE S8"/>
    <property type="match status" value="1"/>
</dbReference>
<keyword evidence="8" id="KW-1185">Reference proteome</keyword>
<dbReference type="CDD" id="cd04847">
    <property type="entry name" value="Peptidases_S8_Subtilisin_like_2"/>
    <property type="match status" value="1"/>
</dbReference>
<dbReference type="InterPro" id="IPR034074">
    <property type="entry name" value="Y4bN_pept_dom"/>
</dbReference>
<keyword evidence="4" id="KW-0720">Serine protease</keyword>